<protein>
    <submittedName>
        <fullName evidence="2">Uncharacterized protein</fullName>
    </submittedName>
</protein>
<sequence length="189" mass="20369">MKLARGITRGTTAAFLGIALIGALPVSAVAAAPPEPTSSEIASKAEAAPQVSRRELLDRAASWLTANNGEQVPYFNDQHWDGWRQDCSGYVSMAAKLPTPGPNTVALASADFTHDIAAADALPGDLFIDSTGEGISDRHVVIFEKWNNPEKTEYTAYEQRGDHGTDHRARKYGLGGDEYEAKRLNNVVD</sequence>
<organism evidence="2 3">
    <name type="scientific">Actinosynnema pretiosum</name>
    <dbReference type="NCBI Taxonomy" id="42197"/>
    <lineage>
        <taxon>Bacteria</taxon>
        <taxon>Bacillati</taxon>
        <taxon>Actinomycetota</taxon>
        <taxon>Actinomycetes</taxon>
        <taxon>Pseudonocardiales</taxon>
        <taxon>Pseudonocardiaceae</taxon>
        <taxon>Actinosynnema</taxon>
    </lineage>
</organism>
<dbReference type="Gene3D" id="3.90.1720.10">
    <property type="entry name" value="endopeptidase domain like (from Nostoc punctiforme)"/>
    <property type="match status" value="1"/>
</dbReference>
<evidence type="ECO:0000313" key="3">
    <source>
        <dbReference type="Proteomes" id="UP000218505"/>
    </source>
</evidence>
<dbReference type="AlphaFoldDB" id="A0A290Z2Q1"/>
<gene>
    <name evidence="2" type="ORF">CNX65_08225</name>
</gene>
<dbReference type="EMBL" id="CP023445">
    <property type="protein sequence ID" value="ATE53277.1"/>
    <property type="molecule type" value="Genomic_DNA"/>
</dbReference>
<evidence type="ECO:0000256" key="1">
    <source>
        <dbReference type="SAM" id="SignalP"/>
    </source>
</evidence>
<proteinExistence type="predicted"/>
<evidence type="ECO:0000313" key="2">
    <source>
        <dbReference type="EMBL" id="ATE53277.1"/>
    </source>
</evidence>
<keyword evidence="1" id="KW-0732">Signal</keyword>
<feature type="signal peptide" evidence="1">
    <location>
        <begin position="1"/>
        <end position="31"/>
    </location>
</feature>
<accession>A0A290Z2Q1</accession>
<name>A0A290Z2Q1_9PSEU</name>
<dbReference type="KEGG" id="apre:CNX65_08225"/>
<keyword evidence="3" id="KW-1185">Reference proteome</keyword>
<dbReference type="RefSeq" id="WP_096492227.1">
    <property type="nucleotide sequence ID" value="NZ_CP023445.1"/>
</dbReference>
<feature type="chain" id="PRO_5012968115" evidence="1">
    <location>
        <begin position="32"/>
        <end position="189"/>
    </location>
</feature>
<reference evidence="2" key="1">
    <citation type="submission" date="2017-09" db="EMBL/GenBank/DDBJ databases">
        <title>Complete Genome Sequence of ansamitocin-producing Bacterium Actinosynnema pretiosum X47.</title>
        <authorList>
            <person name="Cao G."/>
            <person name="Zong G."/>
            <person name="Zhong C."/>
            <person name="Fu J."/>
        </authorList>
    </citation>
    <scope>NUCLEOTIDE SEQUENCE [LARGE SCALE GENOMIC DNA]</scope>
    <source>
        <strain evidence="2">X47</strain>
    </source>
</reference>
<dbReference type="Proteomes" id="UP000218505">
    <property type="component" value="Chromosome"/>
</dbReference>